<comment type="caution">
    <text evidence="1">The sequence shown here is derived from an EMBL/GenBank/DDBJ whole genome shotgun (WGS) entry which is preliminary data.</text>
</comment>
<name>A0A369ACQ2_9BURK</name>
<keyword evidence="2" id="KW-1185">Reference proteome</keyword>
<organism evidence="1 2">
    <name type="scientific">Extensimonas vulgaris</name>
    <dbReference type="NCBI Taxonomy" id="1031594"/>
    <lineage>
        <taxon>Bacteria</taxon>
        <taxon>Pseudomonadati</taxon>
        <taxon>Pseudomonadota</taxon>
        <taxon>Betaproteobacteria</taxon>
        <taxon>Burkholderiales</taxon>
        <taxon>Comamonadaceae</taxon>
        <taxon>Extensimonas</taxon>
    </lineage>
</organism>
<dbReference type="RefSeq" id="WP_224776056.1">
    <property type="nucleotide sequence ID" value="NZ_QPJU01000017.1"/>
</dbReference>
<protein>
    <submittedName>
        <fullName evidence="1">Putative addiction module antidote protein</fullName>
    </submittedName>
</protein>
<gene>
    <name evidence="1" type="ORF">DFR45_11717</name>
</gene>
<dbReference type="EMBL" id="QPJU01000017">
    <property type="protein sequence ID" value="RCX07119.1"/>
    <property type="molecule type" value="Genomic_DNA"/>
</dbReference>
<dbReference type="Proteomes" id="UP000252174">
    <property type="component" value="Unassembled WGS sequence"/>
</dbReference>
<dbReference type="AlphaFoldDB" id="A0A369ACQ2"/>
<proteinExistence type="predicted"/>
<accession>A0A369ACQ2</accession>
<sequence length="155" mass="16576">MGRKKTEEAIADSRVGRVAGPFGSVDELLADLKADDTPENLESWLHEKAGPAYDALKADPARAVTPDQVRRTLDELLAEAEASGQYPLPPEQREWVDAPAVGHEVLTPYDPAEFLTSAEAVAAFLADAEATADPAYIQHACEVAARARAMHGLDG</sequence>
<reference evidence="1 2" key="1">
    <citation type="submission" date="2018-07" db="EMBL/GenBank/DDBJ databases">
        <title>Genomic Encyclopedia of Type Strains, Phase IV (KMG-IV): sequencing the most valuable type-strain genomes for metagenomic binning, comparative biology and taxonomic classification.</title>
        <authorList>
            <person name="Goeker M."/>
        </authorList>
    </citation>
    <scope>NUCLEOTIDE SEQUENCE [LARGE SCALE GENOMIC DNA]</scope>
    <source>
        <strain evidence="1 2">DSM 100911</strain>
    </source>
</reference>
<evidence type="ECO:0000313" key="2">
    <source>
        <dbReference type="Proteomes" id="UP000252174"/>
    </source>
</evidence>
<evidence type="ECO:0000313" key="1">
    <source>
        <dbReference type="EMBL" id="RCX07119.1"/>
    </source>
</evidence>